<comment type="caution">
    <text evidence="1">The sequence shown here is derived from an EMBL/GenBank/DDBJ whole genome shotgun (WGS) entry which is preliminary data.</text>
</comment>
<sequence length="81" mass="9252">MPWSEYEPYILPISDGKKVCSKGKTYCPHLASTLRLPSKCVCLVSVFFTRLNQDLYGNPIPHNVCPYLYSDDNEEELVNIP</sequence>
<dbReference type="Proteomes" id="UP000230214">
    <property type="component" value="Unassembled WGS sequence"/>
</dbReference>
<name>A0A2H0RBQ2_UNCKA</name>
<organism evidence="1 2">
    <name type="scientific">candidate division WWE3 bacterium CG10_big_fil_rev_8_21_14_0_10_32_10</name>
    <dbReference type="NCBI Taxonomy" id="1975090"/>
    <lineage>
        <taxon>Bacteria</taxon>
        <taxon>Katanobacteria</taxon>
    </lineage>
</organism>
<protein>
    <submittedName>
        <fullName evidence="1">Uncharacterized protein</fullName>
    </submittedName>
</protein>
<proteinExistence type="predicted"/>
<reference evidence="1 2" key="1">
    <citation type="submission" date="2017-09" db="EMBL/GenBank/DDBJ databases">
        <title>Depth-based differentiation of microbial function through sediment-hosted aquifers and enrichment of novel symbionts in the deep terrestrial subsurface.</title>
        <authorList>
            <person name="Probst A.J."/>
            <person name="Ladd B."/>
            <person name="Jarett J.K."/>
            <person name="Geller-Mcgrath D.E."/>
            <person name="Sieber C.M."/>
            <person name="Emerson J.B."/>
            <person name="Anantharaman K."/>
            <person name="Thomas B.C."/>
            <person name="Malmstrom R."/>
            <person name="Stieglmeier M."/>
            <person name="Klingl A."/>
            <person name="Woyke T."/>
            <person name="Ryan C.M."/>
            <person name="Banfield J.F."/>
        </authorList>
    </citation>
    <scope>NUCLEOTIDE SEQUENCE [LARGE SCALE GENOMIC DNA]</scope>
    <source>
        <strain evidence="1">CG10_big_fil_rev_8_21_14_0_10_32_10</strain>
    </source>
</reference>
<accession>A0A2H0RBQ2</accession>
<evidence type="ECO:0000313" key="1">
    <source>
        <dbReference type="EMBL" id="PIR43907.1"/>
    </source>
</evidence>
<dbReference type="EMBL" id="PCXU01000003">
    <property type="protein sequence ID" value="PIR43907.1"/>
    <property type="molecule type" value="Genomic_DNA"/>
</dbReference>
<gene>
    <name evidence="1" type="ORF">COV24_00210</name>
</gene>
<dbReference type="AlphaFoldDB" id="A0A2H0RBQ2"/>
<evidence type="ECO:0000313" key="2">
    <source>
        <dbReference type="Proteomes" id="UP000230214"/>
    </source>
</evidence>